<proteinExistence type="predicted"/>
<keyword evidence="2" id="KW-1185">Reference proteome</keyword>
<protein>
    <submittedName>
        <fullName evidence="1">24659_t:CDS:1</fullName>
    </submittedName>
</protein>
<evidence type="ECO:0000313" key="1">
    <source>
        <dbReference type="EMBL" id="CAG8592001.1"/>
    </source>
</evidence>
<accession>A0ACA9MIZ1</accession>
<dbReference type="Proteomes" id="UP000789920">
    <property type="component" value="Unassembled WGS sequence"/>
</dbReference>
<dbReference type="EMBL" id="CAJVQC010008385">
    <property type="protein sequence ID" value="CAG8592001.1"/>
    <property type="molecule type" value="Genomic_DNA"/>
</dbReference>
<sequence length="83" mass="9503">MSSTKYKESKTTLTNKQIKAIITHKEKNPQLSQANLTNKKHEVDASVDDDIVNAAIPQLKEILKGYDLKDIYNIDETGLFYQY</sequence>
<reference evidence="1" key="1">
    <citation type="submission" date="2021-06" db="EMBL/GenBank/DDBJ databases">
        <authorList>
            <person name="Kallberg Y."/>
            <person name="Tangrot J."/>
            <person name="Rosling A."/>
        </authorList>
    </citation>
    <scope>NUCLEOTIDE SEQUENCE</scope>
    <source>
        <strain evidence="1">MA461A</strain>
    </source>
</reference>
<name>A0ACA9MIZ1_9GLOM</name>
<gene>
    <name evidence="1" type="ORF">RPERSI_LOCUS5575</name>
</gene>
<organism evidence="1 2">
    <name type="scientific">Racocetra persica</name>
    <dbReference type="NCBI Taxonomy" id="160502"/>
    <lineage>
        <taxon>Eukaryota</taxon>
        <taxon>Fungi</taxon>
        <taxon>Fungi incertae sedis</taxon>
        <taxon>Mucoromycota</taxon>
        <taxon>Glomeromycotina</taxon>
        <taxon>Glomeromycetes</taxon>
        <taxon>Diversisporales</taxon>
        <taxon>Gigasporaceae</taxon>
        <taxon>Racocetra</taxon>
    </lineage>
</organism>
<evidence type="ECO:0000313" key="2">
    <source>
        <dbReference type="Proteomes" id="UP000789920"/>
    </source>
</evidence>
<comment type="caution">
    <text evidence="1">The sequence shown here is derived from an EMBL/GenBank/DDBJ whole genome shotgun (WGS) entry which is preliminary data.</text>
</comment>